<name>A0ABT9W6M5_9BACL</name>
<evidence type="ECO:0000313" key="2">
    <source>
        <dbReference type="Proteomes" id="UP001233836"/>
    </source>
</evidence>
<keyword evidence="2" id="KW-1185">Reference proteome</keyword>
<organism evidence="1 2">
    <name type="scientific">Paenibacillus tundrae</name>
    <dbReference type="NCBI Taxonomy" id="528187"/>
    <lineage>
        <taxon>Bacteria</taxon>
        <taxon>Bacillati</taxon>
        <taxon>Bacillota</taxon>
        <taxon>Bacilli</taxon>
        <taxon>Bacillales</taxon>
        <taxon>Paenibacillaceae</taxon>
        <taxon>Paenibacillus</taxon>
    </lineage>
</organism>
<reference evidence="1 2" key="1">
    <citation type="submission" date="2023-07" db="EMBL/GenBank/DDBJ databases">
        <title>Sorghum-associated microbial communities from plants grown in Nebraska, USA.</title>
        <authorList>
            <person name="Schachtman D."/>
        </authorList>
    </citation>
    <scope>NUCLEOTIDE SEQUENCE [LARGE SCALE GENOMIC DNA]</scope>
    <source>
        <strain evidence="1 2">DS1314</strain>
    </source>
</reference>
<accession>A0ABT9W6M5</accession>
<dbReference type="EMBL" id="JAUSTI010000001">
    <property type="protein sequence ID" value="MDQ0168737.1"/>
    <property type="molecule type" value="Genomic_DNA"/>
</dbReference>
<protein>
    <submittedName>
        <fullName evidence="1">Uncharacterized protein</fullName>
    </submittedName>
</protein>
<proteinExistence type="predicted"/>
<gene>
    <name evidence="1" type="ORF">J2T19_000174</name>
</gene>
<dbReference type="Proteomes" id="UP001233836">
    <property type="component" value="Unassembled WGS sequence"/>
</dbReference>
<evidence type="ECO:0000313" key="1">
    <source>
        <dbReference type="EMBL" id="MDQ0168737.1"/>
    </source>
</evidence>
<sequence>MTNATVEWNYADIESSINAMETSAEAPVFYIQTGLTTIDSIELSVGEAEEVIAKMRGMLDEIYAKRKQEPRRLAEVLPFVPRPTPESIAQMELVSLLERYTEMARSGEITGEIVAEYVNVNTRERTLLIEELRELSFYEYDV</sequence>
<comment type="caution">
    <text evidence="1">The sequence shown here is derived from an EMBL/GenBank/DDBJ whole genome shotgun (WGS) entry which is preliminary data.</text>
</comment>
<dbReference type="RefSeq" id="WP_307211985.1">
    <property type="nucleotide sequence ID" value="NZ_JAUSTI010000001.1"/>
</dbReference>